<keyword evidence="5" id="KW-0479">Metal-binding</keyword>
<dbReference type="AlphaFoldDB" id="A0A6G0WMZ7"/>
<comment type="cofactor">
    <cofactor evidence="1">
        <name>[4Fe-4S] cluster</name>
        <dbReference type="ChEBI" id="CHEBI:49883"/>
    </cofactor>
</comment>
<keyword evidence="4" id="KW-0235">DNA replication</keyword>
<accession>A0A6G0WMZ7</accession>
<proteinExistence type="predicted"/>
<dbReference type="InterPro" id="IPR007238">
    <property type="entry name" value="DNA_primase_lsu_euk/arc"/>
</dbReference>
<evidence type="ECO:0000256" key="4">
    <source>
        <dbReference type="ARBA" id="ARBA00022705"/>
    </source>
</evidence>
<evidence type="ECO:0000256" key="5">
    <source>
        <dbReference type="ARBA" id="ARBA00022723"/>
    </source>
</evidence>
<dbReference type="PANTHER" id="PTHR10537">
    <property type="entry name" value="DNA PRIMASE LARGE SUBUNIT"/>
    <property type="match status" value="1"/>
</dbReference>
<dbReference type="GO" id="GO:0046872">
    <property type="term" value="F:metal ion binding"/>
    <property type="evidence" value="ECO:0007669"/>
    <property type="project" value="UniProtKB-KW"/>
</dbReference>
<keyword evidence="10" id="KW-1185">Reference proteome</keyword>
<evidence type="ECO:0000256" key="6">
    <source>
        <dbReference type="ARBA" id="ARBA00023004"/>
    </source>
</evidence>
<keyword evidence="2" id="KW-0004">4Fe-4S</keyword>
<reference evidence="9 10" key="1">
    <citation type="submission" date="2019-07" db="EMBL/GenBank/DDBJ databases">
        <title>Genomics analysis of Aphanomyces spp. identifies a new class of oomycete effector associated with host adaptation.</title>
        <authorList>
            <person name="Gaulin E."/>
        </authorList>
    </citation>
    <scope>NUCLEOTIDE SEQUENCE [LARGE SCALE GENOMIC DNA]</scope>
    <source>
        <strain evidence="9 10">ATCC 201684</strain>
    </source>
</reference>
<sequence>MEHILYQVPPSTPIALDDLEDATIRRLDLLLSLQGKESTTYNCNIDKDVHGHFGLRVVFAMIQASSAEKTDMCEWFIKQETLLLQQRLLESIQPRRDLIRDMLQALDAVSYDEEDNNLLVPFQDIPFLVRSRSVILRSGVAHIPLESRHAVFLVAHHARKHFESQLEIQARACCVHPASFELERLYPLRVQVEKALQDALSSRSFVSSSLEHIGDKAGLERYERCLPLCMRYLFDKLRHDHHLKYEGRNQLRMFLKGVGFTFEENMIFWRSMLVSKAFDKKYAYNIRHSYGLVGSRFDYEPWSCATIQNLPPPSAGQFHGCPFQRWESEFLKRQLLQYGGISTTTASQIASIAATEAPVATCRLYLAQRFPRAAPTAVAEKLNLIDHPNKWFDLARRCRTSD</sequence>
<evidence type="ECO:0000259" key="8">
    <source>
        <dbReference type="Pfam" id="PF04104"/>
    </source>
</evidence>
<dbReference type="InterPro" id="IPR058560">
    <property type="entry name" value="DNA_primase_C"/>
</dbReference>
<gene>
    <name evidence="9" type="ORF">Ae201684_013654</name>
</gene>
<name>A0A6G0WMZ7_9STRA</name>
<comment type="caution">
    <text evidence="9">The sequence shown here is derived from an EMBL/GenBank/DDBJ whole genome shotgun (WGS) entry which is preliminary data.</text>
</comment>
<dbReference type="Gene3D" id="1.20.930.80">
    <property type="match status" value="1"/>
</dbReference>
<keyword evidence="6" id="KW-0408">Iron</keyword>
<keyword evidence="3" id="KW-0639">Primosome</keyword>
<organism evidence="9 10">
    <name type="scientific">Aphanomyces euteiches</name>
    <dbReference type="NCBI Taxonomy" id="100861"/>
    <lineage>
        <taxon>Eukaryota</taxon>
        <taxon>Sar</taxon>
        <taxon>Stramenopiles</taxon>
        <taxon>Oomycota</taxon>
        <taxon>Saprolegniomycetes</taxon>
        <taxon>Saprolegniales</taxon>
        <taxon>Verrucalvaceae</taxon>
        <taxon>Aphanomyces</taxon>
    </lineage>
</organism>
<dbReference type="Pfam" id="PF26466">
    <property type="entry name" value="DNA_primase_lrg_N"/>
    <property type="match status" value="1"/>
</dbReference>
<evidence type="ECO:0000256" key="1">
    <source>
        <dbReference type="ARBA" id="ARBA00001966"/>
    </source>
</evidence>
<dbReference type="PANTHER" id="PTHR10537:SF3">
    <property type="entry name" value="DNA PRIMASE LARGE SUBUNIT"/>
    <property type="match status" value="1"/>
</dbReference>
<keyword evidence="7" id="KW-0411">Iron-sulfur</keyword>
<evidence type="ECO:0000313" key="10">
    <source>
        <dbReference type="Proteomes" id="UP000481153"/>
    </source>
</evidence>
<evidence type="ECO:0000313" key="9">
    <source>
        <dbReference type="EMBL" id="KAF0728696.1"/>
    </source>
</evidence>
<dbReference type="GO" id="GO:0051539">
    <property type="term" value="F:4 iron, 4 sulfur cluster binding"/>
    <property type="evidence" value="ECO:0007669"/>
    <property type="project" value="UniProtKB-KW"/>
</dbReference>
<dbReference type="VEuPathDB" id="FungiDB:AeMF1_002492"/>
<evidence type="ECO:0000256" key="3">
    <source>
        <dbReference type="ARBA" id="ARBA00022515"/>
    </source>
</evidence>
<dbReference type="GO" id="GO:0005658">
    <property type="term" value="C:alpha DNA polymerase:primase complex"/>
    <property type="evidence" value="ECO:0007669"/>
    <property type="project" value="TreeGrafter"/>
</dbReference>
<dbReference type="Pfam" id="PF04104">
    <property type="entry name" value="DNA_primase_lrg"/>
    <property type="match status" value="1"/>
</dbReference>
<evidence type="ECO:0000256" key="2">
    <source>
        <dbReference type="ARBA" id="ARBA00022485"/>
    </source>
</evidence>
<evidence type="ECO:0000256" key="7">
    <source>
        <dbReference type="ARBA" id="ARBA00023014"/>
    </source>
</evidence>
<dbReference type="Proteomes" id="UP000481153">
    <property type="component" value="Unassembled WGS sequence"/>
</dbReference>
<dbReference type="GO" id="GO:0006270">
    <property type="term" value="P:DNA replication initiation"/>
    <property type="evidence" value="ECO:0007669"/>
    <property type="project" value="TreeGrafter"/>
</dbReference>
<feature type="domain" description="DNA primase large subunit C-terminal" evidence="8">
    <location>
        <begin position="223"/>
        <end position="392"/>
    </location>
</feature>
<protein>
    <recommendedName>
        <fullName evidence="8">DNA primase large subunit C-terminal domain-containing protein</fullName>
    </recommendedName>
</protein>
<dbReference type="EMBL" id="VJMJ01000175">
    <property type="protein sequence ID" value="KAF0728696.1"/>
    <property type="molecule type" value="Genomic_DNA"/>
</dbReference>
<dbReference type="GO" id="GO:0006269">
    <property type="term" value="P:DNA replication, synthesis of primer"/>
    <property type="evidence" value="ECO:0007669"/>
    <property type="project" value="UniProtKB-KW"/>
</dbReference>